<name>A0ABU9KT96_9EURY</name>
<evidence type="ECO:0000313" key="1">
    <source>
        <dbReference type="EMBL" id="MEL4305568.1"/>
    </source>
</evidence>
<comment type="caution">
    <text evidence="1">The sequence shown here is derived from an EMBL/GenBank/DDBJ whole genome shotgun (WGS) entry which is preliminary data.</text>
</comment>
<dbReference type="EMBL" id="JBCAUS010000004">
    <property type="protein sequence ID" value="MEL4305568.1"/>
    <property type="molecule type" value="Genomic_DNA"/>
</dbReference>
<sequence>MKTLHKCPKCSSRLEMKGENIQVCNVCKYWTEAGTARLDSITILE</sequence>
<gene>
    <name evidence="1" type="ORF">WOA13_06975</name>
</gene>
<dbReference type="RefSeq" id="WP_197072193.1">
    <property type="nucleotide sequence ID" value="NZ_JBCAUS010000004.1"/>
</dbReference>
<proteinExistence type="predicted"/>
<dbReference type="Proteomes" id="UP001396646">
    <property type="component" value="Unassembled WGS sequence"/>
</dbReference>
<keyword evidence="2" id="KW-1185">Reference proteome</keyword>
<accession>A0ABU9KT96</accession>
<evidence type="ECO:0000313" key="2">
    <source>
        <dbReference type="Proteomes" id="UP001396646"/>
    </source>
</evidence>
<dbReference type="GeneID" id="60431130"/>
<organism evidence="1 2">
    <name type="scientific">Methanococcoides cohabitans</name>
    <dbReference type="NCBI Taxonomy" id="3136559"/>
    <lineage>
        <taxon>Archaea</taxon>
        <taxon>Methanobacteriati</taxon>
        <taxon>Methanobacteriota</taxon>
        <taxon>Stenosarchaea group</taxon>
        <taxon>Methanomicrobia</taxon>
        <taxon>Methanosarcinales</taxon>
        <taxon>Methanosarcinaceae</taxon>
        <taxon>Methanococcoides</taxon>
    </lineage>
</organism>
<reference evidence="1 2" key="1">
    <citation type="submission" date="2024-04" db="EMBL/GenBank/DDBJ databases">
        <title>Methanococcoides sp. LMO-2.</title>
        <authorList>
            <person name="Liang L."/>
        </authorList>
    </citation>
    <scope>NUCLEOTIDE SEQUENCE [LARGE SCALE GENOMIC DNA]</scope>
    <source>
        <strain evidence="1 2">LMO-2</strain>
    </source>
</reference>
<protein>
    <submittedName>
        <fullName evidence="1">Uncharacterized protein</fullName>
    </submittedName>
</protein>